<reference evidence="4 5" key="2">
    <citation type="journal article" date="2016" name="Int. J. Syst. Evol. Microbiol.">
        <title>Flavisolibacter tropicus sp. nov., isolated from tropical soil.</title>
        <authorList>
            <person name="Lee J.J."/>
            <person name="Kang M.S."/>
            <person name="Kim G.S."/>
            <person name="Lee C.S."/>
            <person name="Lim S."/>
            <person name="Lee J."/>
            <person name="Roh S.H."/>
            <person name="Kang H."/>
            <person name="Ha J.M."/>
            <person name="Bae S."/>
            <person name="Jung H.Y."/>
            <person name="Kim M.K."/>
        </authorList>
    </citation>
    <scope>NUCLEOTIDE SEQUENCE [LARGE SCALE GENOMIC DNA]</scope>
    <source>
        <strain evidence="4 5">LCS9</strain>
    </source>
</reference>
<dbReference type="OrthoDB" id="98874at2"/>
<gene>
    <name evidence="4" type="ORF">SY85_13330</name>
</gene>
<evidence type="ECO:0000313" key="4">
    <source>
        <dbReference type="EMBL" id="ANE51348.1"/>
    </source>
</evidence>
<evidence type="ECO:0008006" key="6">
    <source>
        <dbReference type="Google" id="ProtNLM"/>
    </source>
</evidence>
<name>A0A172TWK1_9BACT</name>
<dbReference type="SUPFAM" id="SSF54001">
    <property type="entry name" value="Cysteine proteinases"/>
    <property type="match status" value="1"/>
</dbReference>
<evidence type="ECO:0000313" key="5">
    <source>
        <dbReference type="Proteomes" id="UP000077177"/>
    </source>
</evidence>
<feature type="transmembrane region" description="Helical" evidence="1">
    <location>
        <begin position="659"/>
        <end position="677"/>
    </location>
</feature>
<evidence type="ECO:0000259" key="2">
    <source>
        <dbReference type="Pfam" id="PF01841"/>
    </source>
</evidence>
<feature type="domain" description="DUF3857" evidence="3">
    <location>
        <begin position="70"/>
        <end position="234"/>
    </location>
</feature>
<dbReference type="InterPro" id="IPR024618">
    <property type="entry name" value="DUF3857"/>
</dbReference>
<dbReference type="RefSeq" id="WP_066405279.1">
    <property type="nucleotide sequence ID" value="NZ_CP011390.1"/>
</dbReference>
<organism evidence="4 5">
    <name type="scientific">Flavisolibacter tropicus</name>
    <dbReference type="NCBI Taxonomy" id="1492898"/>
    <lineage>
        <taxon>Bacteria</taxon>
        <taxon>Pseudomonadati</taxon>
        <taxon>Bacteroidota</taxon>
        <taxon>Chitinophagia</taxon>
        <taxon>Chitinophagales</taxon>
        <taxon>Chitinophagaceae</taxon>
        <taxon>Flavisolibacter</taxon>
    </lineage>
</organism>
<reference evidence="5" key="1">
    <citation type="submission" date="2015-01" db="EMBL/GenBank/DDBJ databases">
        <title>Flavisolibacter sp./LCS9/ whole genome sequencing.</title>
        <authorList>
            <person name="Kim M.K."/>
            <person name="Srinivasan S."/>
            <person name="Lee J.-J."/>
        </authorList>
    </citation>
    <scope>NUCLEOTIDE SEQUENCE [LARGE SCALE GENOMIC DNA]</scope>
    <source>
        <strain evidence="5">LCS9</strain>
    </source>
</reference>
<dbReference type="EMBL" id="CP011390">
    <property type="protein sequence ID" value="ANE51348.1"/>
    <property type="molecule type" value="Genomic_DNA"/>
</dbReference>
<dbReference type="AlphaFoldDB" id="A0A172TWK1"/>
<evidence type="ECO:0000259" key="3">
    <source>
        <dbReference type="Pfam" id="PF12969"/>
    </source>
</evidence>
<dbReference type="InterPro" id="IPR038765">
    <property type="entry name" value="Papain-like_cys_pep_sf"/>
</dbReference>
<dbReference type="Pfam" id="PF01841">
    <property type="entry name" value="Transglut_core"/>
    <property type="match status" value="1"/>
</dbReference>
<evidence type="ECO:0000256" key="1">
    <source>
        <dbReference type="SAM" id="Phobius"/>
    </source>
</evidence>
<proteinExistence type="predicted"/>
<dbReference type="Proteomes" id="UP000077177">
    <property type="component" value="Chromosome"/>
</dbReference>
<keyword evidence="1" id="KW-0812">Transmembrane</keyword>
<sequence>MKGLLQSCILLVILFLYIPLFAQKKNIQIAPTPTWVTVNAVNYSNSKGEKDADDGYIDLAFERQVSLSQQEVYCRKAIRILSDAGVQNSSEVNVGFDPSYESITFHTIRIIRGKEVLNKLDRSKFKILQQEEELDKYLYNGSLSAVLFLEDVRKGDVIEYSYSLKGFNPIFKEKYTGNFAGNFSVPLGLLYYKLIVPKGRFVTIKREGQMIEPSVSQQPNETVYEWKLTDVPAFHLEDRVPSWYEPYNNVAISEYTSWKEVNDWAQALFPASVSLSASMQQKVAEIKNKYSTPEEQAVAALRFVQDEVRYLGMEMGEGSHRPNNPDKVLAQRFGDCKDKSYLLLTLLRGLNMEAYPVLINTAYKKALLNWLPSATAFDHVTVQLKLKGQTYWFDPTINYQRGTIQQIAYPNYQCGLVISPQTTGLTVIPLQDKGSVVTKEKFVVKDRISPVRLMVTTKYTGSHADNMRNDFNSSSMHDMKKVFEDFYKSYYEKLTIDSLQYADNEQTGELTTYEWYTIPNFWKKEKSSLRSSFSPFMLNSVIKTPNDEKRAMPFATSYPNRYTEDIVVELPGEWDISASRDEFKNANFFLETSSNYSKGVLQLHYKYESQKDHVSPEEMGKFLADMDRVDEESGYRLTWGLVDSIGGSSVDKFDTTSSIYSGLYVVLGVCVFITFLIRRWKQQNGR</sequence>
<protein>
    <recommendedName>
        <fullName evidence="6">DUF3857 domain-containing protein</fullName>
    </recommendedName>
</protein>
<dbReference type="Gene3D" id="3.10.620.30">
    <property type="match status" value="1"/>
</dbReference>
<dbReference type="STRING" id="1492898.SY85_13330"/>
<feature type="domain" description="Transglutaminase-like" evidence="2">
    <location>
        <begin position="283"/>
        <end position="390"/>
    </location>
</feature>
<dbReference type="Gene3D" id="2.60.40.3140">
    <property type="match status" value="1"/>
</dbReference>
<dbReference type="InterPro" id="IPR002931">
    <property type="entry name" value="Transglutaminase-like"/>
</dbReference>
<dbReference type="Pfam" id="PF12969">
    <property type="entry name" value="DUF3857"/>
    <property type="match status" value="1"/>
</dbReference>
<keyword evidence="1" id="KW-1133">Transmembrane helix</keyword>
<keyword evidence="5" id="KW-1185">Reference proteome</keyword>
<dbReference type="KEGG" id="fla:SY85_13330"/>
<accession>A0A172TWK1</accession>
<keyword evidence="1" id="KW-0472">Membrane</keyword>